<accession>A0AA40DP39</accession>
<reference evidence="2" key="1">
    <citation type="submission" date="2023-06" db="EMBL/GenBank/DDBJ databases">
        <title>Genome-scale phylogeny and comparative genomics of the fungal order Sordariales.</title>
        <authorList>
            <consortium name="Lawrence Berkeley National Laboratory"/>
            <person name="Hensen N."/>
            <person name="Bonometti L."/>
            <person name="Westerberg I."/>
            <person name="Brannstrom I.O."/>
            <person name="Guillou S."/>
            <person name="Cros-Aarteil S."/>
            <person name="Calhoun S."/>
            <person name="Haridas S."/>
            <person name="Kuo A."/>
            <person name="Mondo S."/>
            <person name="Pangilinan J."/>
            <person name="Riley R."/>
            <person name="Labutti K."/>
            <person name="Andreopoulos B."/>
            <person name="Lipzen A."/>
            <person name="Chen C."/>
            <person name="Yanf M."/>
            <person name="Daum C."/>
            <person name="Ng V."/>
            <person name="Clum A."/>
            <person name="Steindorff A."/>
            <person name="Ohm R."/>
            <person name="Martin F."/>
            <person name="Silar P."/>
            <person name="Natvig D."/>
            <person name="Lalanne C."/>
            <person name="Gautier V."/>
            <person name="Ament-Velasquez S.L."/>
            <person name="Kruys A."/>
            <person name="Hutchinson M.I."/>
            <person name="Powell A.J."/>
            <person name="Barry K."/>
            <person name="Miller A.N."/>
            <person name="Grigoriev I.V."/>
            <person name="Debuchy R."/>
            <person name="Gladieux P."/>
            <person name="Thoren M.H."/>
            <person name="Johannesson H."/>
        </authorList>
    </citation>
    <scope>NUCLEOTIDE SEQUENCE</scope>
    <source>
        <strain evidence="2">CBS 540.89</strain>
    </source>
</reference>
<dbReference type="EMBL" id="JAUKTV010000017">
    <property type="protein sequence ID" value="KAK0710405.1"/>
    <property type="molecule type" value="Genomic_DNA"/>
</dbReference>
<comment type="caution">
    <text evidence="2">The sequence shown here is derived from an EMBL/GenBank/DDBJ whole genome shotgun (WGS) entry which is preliminary data.</text>
</comment>
<keyword evidence="3" id="KW-1185">Reference proteome</keyword>
<protein>
    <recommendedName>
        <fullName evidence="4">Caspase domain-containing protein</fullName>
    </recommendedName>
</protein>
<evidence type="ECO:0000256" key="1">
    <source>
        <dbReference type="SAM" id="MobiDB-lite"/>
    </source>
</evidence>
<dbReference type="Proteomes" id="UP001172159">
    <property type="component" value="Unassembled WGS sequence"/>
</dbReference>
<sequence length="334" mass="37725">MGLQRLGLASTSALPDPSTNRTRRKATGNVGRRSKSSPGRAESPVRPQYKEVHCLILTWPFHDLRAEDYTDLLAADYVSLEDESELLIKTLKDYGWQVSEYHIDMNRPIERTTARLNKFCQLAADDVLLVVYYHGHGSLNEDNELVFSSHDHPENSEWAKKAAADLYSELLSRQNSRHGQKKAASRALMKYERYRPISNLPWSTLRQPLLTCPSDVPQSNTYTKHLFAACGFESSTTDDMTATLCSILDQNATAGNNGTVLTTKRLHQLMEERLQKKSNGIGTSQPIFKQLLPLDPERKIHLPKLTVMGNYKGRRGRRSRSTQGHASMNMVLRG</sequence>
<proteinExistence type="predicted"/>
<dbReference type="AlphaFoldDB" id="A0AA40DP39"/>
<feature type="region of interest" description="Disordered" evidence="1">
    <location>
        <begin position="312"/>
        <end position="334"/>
    </location>
</feature>
<gene>
    <name evidence="2" type="ORF">B0T21DRAFT_387343</name>
</gene>
<evidence type="ECO:0000313" key="2">
    <source>
        <dbReference type="EMBL" id="KAK0710405.1"/>
    </source>
</evidence>
<evidence type="ECO:0008006" key="4">
    <source>
        <dbReference type="Google" id="ProtNLM"/>
    </source>
</evidence>
<feature type="compositionally biased region" description="Polar residues" evidence="1">
    <location>
        <begin position="9"/>
        <end position="20"/>
    </location>
</feature>
<name>A0AA40DP39_9PEZI</name>
<organism evidence="2 3">
    <name type="scientific">Apiosordaria backusii</name>
    <dbReference type="NCBI Taxonomy" id="314023"/>
    <lineage>
        <taxon>Eukaryota</taxon>
        <taxon>Fungi</taxon>
        <taxon>Dikarya</taxon>
        <taxon>Ascomycota</taxon>
        <taxon>Pezizomycotina</taxon>
        <taxon>Sordariomycetes</taxon>
        <taxon>Sordariomycetidae</taxon>
        <taxon>Sordariales</taxon>
        <taxon>Lasiosphaeriaceae</taxon>
        <taxon>Apiosordaria</taxon>
    </lineage>
</organism>
<feature type="region of interest" description="Disordered" evidence="1">
    <location>
        <begin position="1"/>
        <end position="45"/>
    </location>
</feature>
<evidence type="ECO:0000313" key="3">
    <source>
        <dbReference type="Proteomes" id="UP001172159"/>
    </source>
</evidence>